<dbReference type="InterPro" id="IPR052929">
    <property type="entry name" value="RNase_H-like_EbsB-rel"/>
</dbReference>
<evidence type="ECO:0000259" key="2">
    <source>
        <dbReference type="Pfam" id="PF13456"/>
    </source>
</evidence>
<dbReference type="Gene3D" id="3.30.420.10">
    <property type="entry name" value="Ribonuclease H-like superfamily/Ribonuclease H"/>
    <property type="match status" value="1"/>
</dbReference>
<sequence>MKWQGIFVYGNPIFQKRRKLWQELTVSNRNKEEPQAVLGDFNDILSQDEKVGLHPQPKIYLDTFRKFVDDNGLIDIDLKGSRFTWYSNPRNNFVTRERLDRVLVNWKWLSLHQNVVLKAAPAISSDHCALILETQPKVRMKKEFRYEAFWTEHEECEEVIRRSWQQDDRNRNCWNQFIKKRGRCIRELTEWSKRKFKRADKEIEKRKKEKVSELIREGEGWDLDKIQKFFHGNEIELITRTPISLVNKKDHLVWPYRNDGEYSVKSGYQAAKEEKDTMEKLAGGEQDKILCKLGCVCWCIWKARNQHIFQQKKLNPQNTIIHSEQITTEYHNATKDLNKDIKAMADRNGEKRRITWRPPPRNKIKVNIDAAFQRETGIATTAAVFRDWEGKIITGASSKFKSISALAAEAQAYREALILTKNLQIRNCIIESDCLPLVQAIKARSPLAEADAIIRDILQLLEEAPDVGATWTPREGNTLAHQLAAMAAVNQLQRQWTFNPPIQIMNIIRTEAGFAILQNNQRNRIQDNQVSSSTNPQGNQRDEGLPGRVERETWNSHATQGNRRIHNPVSTRQTKPTSRDTFNNTNSRNKWNEDSFHIGQMLSQHKCSNGHNVVENSTNLGRAQRQQGELQRGGELAPDEDGTHTMIGERIEAGDITLDGPQQYRNFHKEPL</sequence>
<evidence type="ECO:0000256" key="1">
    <source>
        <dbReference type="SAM" id="MobiDB-lite"/>
    </source>
</evidence>
<protein>
    <recommendedName>
        <fullName evidence="2">RNase H type-1 domain-containing protein</fullName>
    </recommendedName>
</protein>
<feature type="domain" description="RNase H type-1" evidence="2">
    <location>
        <begin position="367"/>
        <end position="487"/>
    </location>
</feature>
<name>A0A445C077_ARAHY</name>
<evidence type="ECO:0000313" key="3">
    <source>
        <dbReference type="EMBL" id="RYR44282.1"/>
    </source>
</evidence>
<keyword evidence="4" id="KW-1185">Reference proteome</keyword>
<dbReference type="CDD" id="cd06222">
    <property type="entry name" value="RNase_H_like"/>
    <property type="match status" value="1"/>
</dbReference>
<feature type="region of interest" description="Disordered" evidence="1">
    <location>
        <begin position="528"/>
        <end position="547"/>
    </location>
</feature>
<feature type="compositionally biased region" description="Low complexity" evidence="1">
    <location>
        <begin position="622"/>
        <end position="636"/>
    </location>
</feature>
<dbReference type="EMBL" id="SDMP01000008">
    <property type="protein sequence ID" value="RYR44282.1"/>
    <property type="molecule type" value="Genomic_DNA"/>
</dbReference>
<dbReference type="PANTHER" id="PTHR47074:SF11">
    <property type="entry name" value="REVERSE TRANSCRIPTASE-LIKE PROTEIN"/>
    <property type="match status" value="1"/>
</dbReference>
<dbReference type="AlphaFoldDB" id="A0A445C077"/>
<dbReference type="GO" id="GO:0004523">
    <property type="term" value="F:RNA-DNA hybrid ribonuclease activity"/>
    <property type="evidence" value="ECO:0007669"/>
    <property type="project" value="InterPro"/>
</dbReference>
<feature type="region of interest" description="Disordered" evidence="1">
    <location>
        <begin position="555"/>
        <end position="592"/>
    </location>
</feature>
<dbReference type="SUPFAM" id="SSF56219">
    <property type="entry name" value="DNase I-like"/>
    <property type="match status" value="1"/>
</dbReference>
<dbReference type="Pfam" id="PF13456">
    <property type="entry name" value="RVT_3"/>
    <property type="match status" value="1"/>
</dbReference>
<dbReference type="Gene3D" id="3.60.10.10">
    <property type="entry name" value="Endonuclease/exonuclease/phosphatase"/>
    <property type="match status" value="1"/>
</dbReference>
<feature type="region of interest" description="Disordered" evidence="1">
    <location>
        <begin position="622"/>
        <end position="672"/>
    </location>
</feature>
<evidence type="ECO:0000313" key="4">
    <source>
        <dbReference type="Proteomes" id="UP000289738"/>
    </source>
</evidence>
<dbReference type="Proteomes" id="UP000289738">
    <property type="component" value="Chromosome A08"/>
</dbReference>
<dbReference type="STRING" id="3818.A0A445C077"/>
<dbReference type="InterPro" id="IPR036397">
    <property type="entry name" value="RNaseH_sf"/>
</dbReference>
<dbReference type="InterPro" id="IPR012337">
    <property type="entry name" value="RNaseH-like_sf"/>
</dbReference>
<feature type="compositionally biased region" description="Polar residues" evidence="1">
    <location>
        <begin position="555"/>
        <end position="589"/>
    </location>
</feature>
<dbReference type="PANTHER" id="PTHR47074">
    <property type="entry name" value="BNAC02G40300D PROTEIN"/>
    <property type="match status" value="1"/>
</dbReference>
<organism evidence="3 4">
    <name type="scientific">Arachis hypogaea</name>
    <name type="common">Peanut</name>
    <dbReference type="NCBI Taxonomy" id="3818"/>
    <lineage>
        <taxon>Eukaryota</taxon>
        <taxon>Viridiplantae</taxon>
        <taxon>Streptophyta</taxon>
        <taxon>Embryophyta</taxon>
        <taxon>Tracheophyta</taxon>
        <taxon>Spermatophyta</taxon>
        <taxon>Magnoliopsida</taxon>
        <taxon>eudicotyledons</taxon>
        <taxon>Gunneridae</taxon>
        <taxon>Pentapetalae</taxon>
        <taxon>rosids</taxon>
        <taxon>fabids</taxon>
        <taxon>Fabales</taxon>
        <taxon>Fabaceae</taxon>
        <taxon>Papilionoideae</taxon>
        <taxon>50 kb inversion clade</taxon>
        <taxon>dalbergioids sensu lato</taxon>
        <taxon>Dalbergieae</taxon>
        <taxon>Pterocarpus clade</taxon>
        <taxon>Arachis</taxon>
    </lineage>
</organism>
<accession>A0A445C077</accession>
<dbReference type="SUPFAM" id="SSF53098">
    <property type="entry name" value="Ribonuclease H-like"/>
    <property type="match status" value="1"/>
</dbReference>
<gene>
    <name evidence="3" type="ORF">Ahy_A08g040636</name>
</gene>
<dbReference type="GO" id="GO:0003676">
    <property type="term" value="F:nucleic acid binding"/>
    <property type="evidence" value="ECO:0007669"/>
    <property type="project" value="InterPro"/>
</dbReference>
<reference evidence="3 4" key="1">
    <citation type="submission" date="2019-01" db="EMBL/GenBank/DDBJ databases">
        <title>Sequencing of cultivated peanut Arachis hypogaea provides insights into genome evolution and oil improvement.</title>
        <authorList>
            <person name="Chen X."/>
        </authorList>
    </citation>
    <scope>NUCLEOTIDE SEQUENCE [LARGE SCALE GENOMIC DNA]</scope>
    <source>
        <strain evidence="4">cv. Fuhuasheng</strain>
        <tissue evidence="3">Leaves</tissue>
    </source>
</reference>
<dbReference type="InterPro" id="IPR044730">
    <property type="entry name" value="RNase_H-like_dom_plant"/>
</dbReference>
<dbReference type="InterPro" id="IPR002156">
    <property type="entry name" value="RNaseH_domain"/>
</dbReference>
<feature type="compositionally biased region" description="Basic and acidic residues" evidence="1">
    <location>
        <begin position="641"/>
        <end position="653"/>
    </location>
</feature>
<proteinExistence type="predicted"/>
<feature type="compositionally biased region" description="Polar residues" evidence="1">
    <location>
        <begin position="530"/>
        <end position="539"/>
    </location>
</feature>
<dbReference type="InterPro" id="IPR036691">
    <property type="entry name" value="Endo/exonu/phosph_ase_sf"/>
</dbReference>
<comment type="caution">
    <text evidence="3">The sequence shown here is derived from an EMBL/GenBank/DDBJ whole genome shotgun (WGS) entry which is preliminary data.</text>
</comment>